<evidence type="ECO:0008006" key="4">
    <source>
        <dbReference type="Google" id="ProtNLM"/>
    </source>
</evidence>
<keyword evidence="3" id="KW-1185">Reference proteome</keyword>
<comment type="caution">
    <text evidence="2">The sequence shown here is derived from an EMBL/GenBank/DDBJ whole genome shotgun (WGS) entry which is preliminary data.</text>
</comment>
<accession>A0A327YSQ7</accession>
<dbReference type="Gene3D" id="3.40.720.10">
    <property type="entry name" value="Alkaline Phosphatase, subunit A"/>
    <property type="match status" value="1"/>
</dbReference>
<feature type="transmembrane region" description="Helical" evidence="1">
    <location>
        <begin position="32"/>
        <end position="52"/>
    </location>
</feature>
<keyword evidence="1" id="KW-0472">Membrane</keyword>
<dbReference type="EMBL" id="QLMG01000001">
    <property type="protein sequence ID" value="RAK23990.1"/>
    <property type="molecule type" value="Genomic_DNA"/>
</dbReference>
<name>A0A327YSQ7_9RHOB</name>
<proteinExistence type="predicted"/>
<sequence>MTEFRRTASLGGGALLLDLVLIQPSHPGGLTAAGLTLMPLELPVLLGGALALGRRARGYAAGVAVLLVVLVALKLADLAAHTAFGRGFDPVTDLNVVDAAFRLLSASIGVAGTSVLAALTLGLLALLGAGLFLGLRAWGRAGARIGGRGRSAAAGIAAAFAVLCGAEIRSALNGWQGWNPPADAFTARYGAEKLRNGLRSGAALAAFKAEAATDAWQHRPGALSALKGRDVSVVFVESYGRAAIDTPAYAPRHLATLAEGAVALEAAGLGIRSGWLTSPVQGGRSWLAHATLASGLGISDQRRYGAMLASDRLTLYDIAGRSGYHTRVVAPAIVLPWPEGPGFGFSEVLAASDLGYAGRPFDWVTMPDQYTLATADRLAPDGPVMSEIALISSHAPWTPVASLVPWDSVGDGRVFDAMATAGPSPSEVWSDHDRVRDHYARALDYSVRTVLSWAALPRATQPLLVVLGDHQPAAFVARGAGMDVPVHLIAPPDVLALFDDWGWTDGPVPAPALAPWPMHAFRDRFLDATSPAGTP</sequence>
<evidence type="ECO:0000256" key="1">
    <source>
        <dbReference type="SAM" id="Phobius"/>
    </source>
</evidence>
<feature type="transmembrane region" description="Helical" evidence="1">
    <location>
        <begin position="104"/>
        <end position="135"/>
    </location>
</feature>
<evidence type="ECO:0000313" key="3">
    <source>
        <dbReference type="Proteomes" id="UP000249165"/>
    </source>
</evidence>
<feature type="transmembrane region" description="Helical" evidence="1">
    <location>
        <begin position="59"/>
        <end position="84"/>
    </location>
</feature>
<gene>
    <name evidence="2" type="ORF">ATI53_100197</name>
</gene>
<dbReference type="RefSeq" id="WP_170134501.1">
    <property type="nucleotide sequence ID" value="NZ_LIQE01000003.1"/>
</dbReference>
<organism evidence="2 3">
    <name type="scientific">Salipiger aestuarii</name>
    <dbReference type="NCBI Taxonomy" id="568098"/>
    <lineage>
        <taxon>Bacteria</taxon>
        <taxon>Pseudomonadati</taxon>
        <taxon>Pseudomonadota</taxon>
        <taxon>Alphaproteobacteria</taxon>
        <taxon>Rhodobacterales</taxon>
        <taxon>Roseobacteraceae</taxon>
        <taxon>Salipiger</taxon>
    </lineage>
</organism>
<evidence type="ECO:0000313" key="2">
    <source>
        <dbReference type="EMBL" id="RAK23990.1"/>
    </source>
</evidence>
<reference evidence="2 3" key="1">
    <citation type="submission" date="2018-06" db="EMBL/GenBank/DDBJ databases">
        <title>Genomic Encyclopedia of Archaeal and Bacterial Type Strains, Phase II (KMG-II): from individual species to whole genera.</title>
        <authorList>
            <person name="Goeker M."/>
        </authorList>
    </citation>
    <scope>NUCLEOTIDE SEQUENCE [LARGE SCALE GENOMIC DNA]</scope>
    <source>
        <strain evidence="2 3">DSM 22011</strain>
    </source>
</reference>
<dbReference type="AlphaFoldDB" id="A0A327YSQ7"/>
<dbReference type="InterPro" id="IPR017850">
    <property type="entry name" value="Alkaline_phosphatase_core_sf"/>
</dbReference>
<protein>
    <recommendedName>
        <fullName evidence="4">Phosphoglycerol transferase MdoB-like AlkP superfamily enzyme</fullName>
    </recommendedName>
</protein>
<keyword evidence="1" id="KW-1133">Transmembrane helix</keyword>
<keyword evidence="1" id="KW-0812">Transmembrane</keyword>
<dbReference type="Proteomes" id="UP000249165">
    <property type="component" value="Unassembled WGS sequence"/>
</dbReference>